<reference evidence="1" key="1">
    <citation type="submission" date="2023-05" db="EMBL/GenBank/DDBJ databases">
        <title>Nepenthes gracilis genome sequencing.</title>
        <authorList>
            <person name="Fukushima K."/>
        </authorList>
    </citation>
    <scope>NUCLEOTIDE SEQUENCE</scope>
    <source>
        <strain evidence="1">SING2019-196</strain>
    </source>
</reference>
<name>A0AAD3XL18_NEPGR</name>
<sequence length="187" mass="20657">MPEWKNIGIVKNSGVEKCQMTKCRNYQNARIEKYETGARADPSIGGQSLAPPVDVFQEQEIIRESTGAERGEGVLINEGQPAPLPKLTQAQLESPVILANTEENARMTRIMEERPKSPITDRSDCPFTPPCPMIYSSQPSPEGVQADRSRTLASSSRISLIETALRVSFISVYSQQSFIFNLSGILI</sequence>
<evidence type="ECO:0000313" key="1">
    <source>
        <dbReference type="EMBL" id="GMH08608.1"/>
    </source>
</evidence>
<dbReference type="Proteomes" id="UP001279734">
    <property type="component" value="Unassembled WGS sequence"/>
</dbReference>
<comment type="caution">
    <text evidence="1">The sequence shown here is derived from an EMBL/GenBank/DDBJ whole genome shotgun (WGS) entry which is preliminary data.</text>
</comment>
<proteinExistence type="predicted"/>
<keyword evidence="2" id="KW-1185">Reference proteome</keyword>
<gene>
    <name evidence="1" type="ORF">Nepgr_010448</name>
</gene>
<evidence type="ECO:0000313" key="2">
    <source>
        <dbReference type="Proteomes" id="UP001279734"/>
    </source>
</evidence>
<accession>A0AAD3XL18</accession>
<dbReference type="AlphaFoldDB" id="A0AAD3XL18"/>
<organism evidence="1 2">
    <name type="scientific">Nepenthes gracilis</name>
    <name type="common">Slender pitcher plant</name>
    <dbReference type="NCBI Taxonomy" id="150966"/>
    <lineage>
        <taxon>Eukaryota</taxon>
        <taxon>Viridiplantae</taxon>
        <taxon>Streptophyta</taxon>
        <taxon>Embryophyta</taxon>
        <taxon>Tracheophyta</taxon>
        <taxon>Spermatophyta</taxon>
        <taxon>Magnoliopsida</taxon>
        <taxon>eudicotyledons</taxon>
        <taxon>Gunneridae</taxon>
        <taxon>Pentapetalae</taxon>
        <taxon>Caryophyllales</taxon>
        <taxon>Nepenthaceae</taxon>
        <taxon>Nepenthes</taxon>
    </lineage>
</organism>
<protein>
    <submittedName>
        <fullName evidence="1">Uncharacterized protein</fullName>
    </submittedName>
</protein>
<dbReference type="EMBL" id="BSYO01000008">
    <property type="protein sequence ID" value="GMH08608.1"/>
    <property type="molecule type" value="Genomic_DNA"/>
</dbReference>